<feature type="domain" description="GH18" evidence="3">
    <location>
        <begin position="26"/>
        <end position="365"/>
    </location>
</feature>
<dbReference type="InterPro" id="IPR011583">
    <property type="entry name" value="Chitinase_II/V-like_cat"/>
</dbReference>
<dbReference type="VEuPathDB" id="VectorBase:SCAU003061"/>
<dbReference type="PANTHER" id="PTHR11177">
    <property type="entry name" value="CHITINASE"/>
    <property type="match status" value="1"/>
</dbReference>
<keyword evidence="5" id="KW-1185">Reference proteome</keyword>
<dbReference type="Pfam" id="PF00704">
    <property type="entry name" value="Glyco_hydro_18"/>
    <property type="match status" value="1"/>
</dbReference>
<protein>
    <recommendedName>
        <fullName evidence="3">GH18 domain-containing protein</fullName>
    </recommendedName>
</protein>
<dbReference type="InterPro" id="IPR001223">
    <property type="entry name" value="Glyco_hydro18_cat"/>
</dbReference>
<dbReference type="EnsemblMetazoa" id="SCAU003061-RA">
    <property type="protein sequence ID" value="SCAU003061-PA"/>
    <property type="gene ID" value="SCAU003061"/>
</dbReference>
<dbReference type="SMART" id="SM00636">
    <property type="entry name" value="Glyco_18"/>
    <property type="match status" value="1"/>
</dbReference>
<dbReference type="SUPFAM" id="SSF51445">
    <property type="entry name" value="(Trans)glycosidases"/>
    <property type="match status" value="1"/>
</dbReference>
<dbReference type="PROSITE" id="PS51910">
    <property type="entry name" value="GH18_2"/>
    <property type="match status" value="1"/>
</dbReference>
<evidence type="ECO:0000313" key="4">
    <source>
        <dbReference type="EnsemblMetazoa" id="SCAU003061-PA"/>
    </source>
</evidence>
<dbReference type="GO" id="GO:0005576">
    <property type="term" value="C:extracellular region"/>
    <property type="evidence" value="ECO:0007669"/>
    <property type="project" value="TreeGrafter"/>
</dbReference>
<dbReference type="STRING" id="35570.A0A1I8NY03"/>
<evidence type="ECO:0000256" key="2">
    <source>
        <dbReference type="SAM" id="SignalP"/>
    </source>
</evidence>
<dbReference type="Gene3D" id="3.10.50.10">
    <property type="match status" value="1"/>
</dbReference>
<dbReference type="GO" id="GO:0005975">
    <property type="term" value="P:carbohydrate metabolic process"/>
    <property type="evidence" value="ECO:0007669"/>
    <property type="project" value="InterPro"/>
</dbReference>
<evidence type="ECO:0000313" key="5">
    <source>
        <dbReference type="Proteomes" id="UP000095300"/>
    </source>
</evidence>
<organism evidence="4 5">
    <name type="scientific">Stomoxys calcitrans</name>
    <name type="common">Stable fly</name>
    <name type="synonym">Conops calcitrans</name>
    <dbReference type="NCBI Taxonomy" id="35570"/>
    <lineage>
        <taxon>Eukaryota</taxon>
        <taxon>Metazoa</taxon>
        <taxon>Ecdysozoa</taxon>
        <taxon>Arthropoda</taxon>
        <taxon>Hexapoda</taxon>
        <taxon>Insecta</taxon>
        <taxon>Pterygota</taxon>
        <taxon>Neoptera</taxon>
        <taxon>Endopterygota</taxon>
        <taxon>Diptera</taxon>
        <taxon>Brachycera</taxon>
        <taxon>Muscomorpha</taxon>
        <taxon>Muscoidea</taxon>
        <taxon>Muscidae</taxon>
        <taxon>Stomoxys</taxon>
    </lineage>
</organism>
<dbReference type="InterPro" id="IPR017853">
    <property type="entry name" value="GH"/>
</dbReference>
<dbReference type="GO" id="GO:0006032">
    <property type="term" value="P:chitin catabolic process"/>
    <property type="evidence" value="ECO:0007669"/>
    <property type="project" value="TreeGrafter"/>
</dbReference>
<gene>
    <name evidence="4" type="primary">106089527</name>
</gene>
<dbReference type="SUPFAM" id="SSF54556">
    <property type="entry name" value="Chitinase insertion domain"/>
    <property type="match status" value="1"/>
</dbReference>
<keyword evidence="1 2" id="KW-0732">Signal</keyword>
<dbReference type="AlphaFoldDB" id="A0A1I8NY03"/>
<evidence type="ECO:0000256" key="1">
    <source>
        <dbReference type="ARBA" id="ARBA00022729"/>
    </source>
</evidence>
<evidence type="ECO:0000259" key="3">
    <source>
        <dbReference type="PROSITE" id="PS51910"/>
    </source>
</evidence>
<reference evidence="4" key="1">
    <citation type="submission" date="2020-05" db="UniProtKB">
        <authorList>
            <consortium name="EnsemblMetazoa"/>
        </authorList>
    </citation>
    <scope>IDENTIFICATION</scope>
    <source>
        <strain evidence="4">USDA</strain>
    </source>
</reference>
<dbReference type="InterPro" id="IPR050314">
    <property type="entry name" value="Glycosyl_Hydrlase_18"/>
</dbReference>
<dbReference type="Gene3D" id="3.20.20.80">
    <property type="entry name" value="Glycosidases"/>
    <property type="match status" value="1"/>
</dbReference>
<dbReference type="PANTHER" id="PTHR11177:SF360">
    <property type="entry name" value="CHITINASE 4-RELATED"/>
    <property type="match status" value="1"/>
</dbReference>
<dbReference type="GO" id="GO:0008061">
    <property type="term" value="F:chitin binding"/>
    <property type="evidence" value="ECO:0007669"/>
    <property type="project" value="InterPro"/>
</dbReference>
<dbReference type="GO" id="GO:0004568">
    <property type="term" value="F:chitinase activity"/>
    <property type="evidence" value="ECO:0007669"/>
    <property type="project" value="TreeGrafter"/>
</dbReference>
<dbReference type="InterPro" id="IPR029070">
    <property type="entry name" value="Chitinase_insertion_sf"/>
</dbReference>
<feature type="signal peptide" evidence="2">
    <location>
        <begin position="1"/>
        <end position="21"/>
    </location>
</feature>
<feature type="chain" id="PRO_5009325674" description="GH18 domain-containing protein" evidence="2">
    <location>
        <begin position="22"/>
        <end position="388"/>
    </location>
</feature>
<name>A0A1I8NY03_STOCA</name>
<proteinExistence type="predicted"/>
<accession>A0A1I8NY03</accession>
<sequence length="388" mass="44704">MKRLNYSWLPIVMLFCISAQAVEHTKMVNCYLGSWSFERPVHENLNAEAIKLGLCTHLSYAFIGLTDAGVLDVQNYRADKELAWIKQTVDFKKLKPKMKVIAVIQGDATIFADTQKHNNFKQSVLSFMSQHNFDGIDLYWVYPDADTESSHVEKRNFVVLLRDLQEQMQQKNLELSVSVSGSVNTANAWHDVPRLFKYVNYVNVLVYNYTDGTKAAHTAPFSGTDGNNVETDIHYWLKSGNYYKLNLGVGLLGRSFKLADQRTTEPGSAIRKGADNRYSPYYEICKKVQPYSKKFDLAAGAAYAYSEDNWVTYENAQSLALKLDLIMEKQLNGITVWSLENDDYRAQCGEQFHLLQFIRRYFNRWYYRAGSLSCKTYGEKRASCYREY</sequence>
<dbReference type="Proteomes" id="UP000095300">
    <property type="component" value="Unassembled WGS sequence"/>
</dbReference>